<dbReference type="EMBL" id="JAAMPI010000864">
    <property type="protein sequence ID" value="KAF4628081.1"/>
    <property type="molecule type" value="Genomic_DNA"/>
</dbReference>
<dbReference type="GO" id="GO:0005509">
    <property type="term" value="F:calcium ion binding"/>
    <property type="evidence" value="ECO:0007669"/>
    <property type="project" value="InterPro"/>
</dbReference>
<evidence type="ECO:0000313" key="6">
    <source>
        <dbReference type="Proteomes" id="UP000566819"/>
    </source>
</evidence>
<feature type="signal peptide" evidence="3">
    <location>
        <begin position="1"/>
        <end position="19"/>
    </location>
</feature>
<keyword evidence="2" id="KW-0472">Membrane</keyword>
<dbReference type="InterPro" id="IPR006644">
    <property type="entry name" value="Cadg"/>
</dbReference>
<evidence type="ECO:0000256" key="3">
    <source>
        <dbReference type="SAM" id="SignalP"/>
    </source>
</evidence>
<keyword evidence="3" id="KW-0732">Signal</keyword>
<feature type="chain" id="PRO_5034377918" description="Dystroglycan-type cadherin-like domain-containing protein" evidence="3">
    <location>
        <begin position="20"/>
        <end position="1119"/>
    </location>
</feature>
<keyword evidence="2" id="KW-0812">Transmembrane</keyword>
<reference evidence="5 6" key="1">
    <citation type="submission" date="2020-03" db="EMBL/GenBank/DDBJ databases">
        <title>Draft Genome Sequence of Cudoniella acicularis.</title>
        <authorList>
            <person name="Buettner E."/>
            <person name="Kellner H."/>
        </authorList>
    </citation>
    <scope>NUCLEOTIDE SEQUENCE [LARGE SCALE GENOMIC DNA]</scope>
    <source>
        <strain evidence="5 6">DSM 108380</strain>
    </source>
</reference>
<comment type="caution">
    <text evidence="5">The sequence shown here is derived from an EMBL/GenBank/DDBJ whole genome shotgun (WGS) entry which is preliminary data.</text>
</comment>
<dbReference type="Proteomes" id="UP000566819">
    <property type="component" value="Unassembled WGS sequence"/>
</dbReference>
<evidence type="ECO:0000259" key="4">
    <source>
        <dbReference type="SMART" id="SM00736"/>
    </source>
</evidence>
<name>A0A8H4RF11_9HELO</name>
<dbReference type="SUPFAM" id="SSF49313">
    <property type="entry name" value="Cadherin-like"/>
    <property type="match status" value="4"/>
</dbReference>
<feature type="region of interest" description="Disordered" evidence="1">
    <location>
        <begin position="987"/>
        <end position="1020"/>
    </location>
</feature>
<keyword evidence="6" id="KW-1185">Reference proteome</keyword>
<feature type="compositionally biased region" description="Basic and acidic residues" evidence="1">
    <location>
        <begin position="1011"/>
        <end position="1020"/>
    </location>
</feature>
<feature type="compositionally biased region" description="Low complexity" evidence="1">
    <location>
        <begin position="619"/>
        <end position="635"/>
    </location>
</feature>
<evidence type="ECO:0000256" key="2">
    <source>
        <dbReference type="SAM" id="Phobius"/>
    </source>
</evidence>
<dbReference type="InterPro" id="IPR015919">
    <property type="entry name" value="Cadherin-like_sf"/>
</dbReference>
<feature type="compositionally biased region" description="Acidic residues" evidence="1">
    <location>
        <begin position="989"/>
        <end position="1010"/>
    </location>
</feature>
<feature type="domain" description="Dystroglycan-type cadherin-like" evidence="4">
    <location>
        <begin position="141"/>
        <end position="236"/>
    </location>
</feature>
<accession>A0A8H4RF11</accession>
<dbReference type="OrthoDB" id="41532at2759"/>
<dbReference type="GO" id="GO:0016020">
    <property type="term" value="C:membrane"/>
    <property type="evidence" value="ECO:0007669"/>
    <property type="project" value="InterPro"/>
</dbReference>
<protein>
    <recommendedName>
        <fullName evidence="4">Dystroglycan-type cadherin-like domain-containing protein</fullName>
    </recommendedName>
</protein>
<dbReference type="SMART" id="SM00736">
    <property type="entry name" value="CADG"/>
    <property type="match status" value="3"/>
</dbReference>
<organism evidence="5 6">
    <name type="scientific">Cudoniella acicularis</name>
    <dbReference type="NCBI Taxonomy" id="354080"/>
    <lineage>
        <taxon>Eukaryota</taxon>
        <taxon>Fungi</taxon>
        <taxon>Dikarya</taxon>
        <taxon>Ascomycota</taxon>
        <taxon>Pezizomycotina</taxon>
        <taxon>Leotiomycetes</taxon>
        <taxon>Helotiales</taxon>
        <taxon>Tricladiaceae</taxon>
        <taxon>Cudoniella</taxon>
    </lineage>
</organism>
<feature type="region of interest" description="Disordered" evidence="1">
    <location>
        <begin position="495"/>
        <end position="525"/>
    </location>
</feature>
<dbReference type="InterPro" id="IPR013783">
    <property type="entry name" value="Ig-like_fold"/>
</dbReference>
<evidence type="ECO:0000313" key="5">
    <source>
        <dbReference type="EMBL" id="KAF4628081.1"/>
    </source>
</evidence>
<proteinExistence type="predicted"/>
<feature type="compositionally biased region" description="Polar residues" evidence="1">
    <location>
        <begin position="609"/>
        <end position="618"/>
    </location>
</feature>
<dbReference type="Pfam" id="PF05345">
    <property type="entry name" value="He_PIG"/>
    <property type="match status" value="2"/>
</dbReference>
<gene>
    <name evidence="5" type="ORF">G7Y89_g10074</name>
</gene>
<sequence>MALWRIIVTATIIISFTTAAPTIEFPLNSQVPLIARVSQPFSYTFPESTFSSTLAINYVLSSGPSWLSLDATTRTLLGTPSTTDVGTGEITGAAISITATDTSGSITMKSTLIVSRNPAPAVNIPLTTQLSSFGTFSAPSTLLYHPSTPFKFNFDPSTFSGSGLSYYAVTTENTPMPSWISFDGSLLSFNGQTPDYTSLIEPPQTFGVKLIASDVPGFAGSSISFGIEVGIHLFAFTTPTVALNTTTGNDVSFDGLSQNLWLDGLSAPVSEISSITAQTPDWLTFNNSTLQITGTVPTDAIPINITVVAKDVYGDVANATVVVTTTNSIFSMPIPNLNATIGQDFSYNMSTYLRNASDIELSLTSSPAESWLSVDSETFEFLGHVPATESPSSSLEITITAKSKTSDNPESQSFQLAVNSPVNSTPTIIASSTPPVRIATPSHTPISSPASIGQTGNRIGKKAVILAILIPICILITVLFTALLYYLYRRRHSYHSRPSSPSKSDISGPLEAQSPTSVNEIVLPPPVAKPEPLKLDTSFFTHGITTNEKCDVTTSFFDRSSIRRSQTVSAIRISQIFNARPEGRGNRVRSYSENAVRRDKGNRMFRAESSWQSTQGSAHQTRSSHTTSTQRLTRQYSNYSRKGHTRRSARVLSKNLVGQLRESHVAGIGGQSGSLIDGTSGNEGSILGLKGSDFSMTPLEGFSALSRVESVSIPVIKPPEIVYATDRISHPRACNTRRKSKFISTLDVRRRSGVGHGTHPGSVSTISLSSKRRSIGHGQEWMSGAVVSTLDHPNEQRQSIAQNSRTWLIVATNDLDDTNRNSNISALSEYSDIYPSPPHTTSYRPNPNVRMSIQAVTRSPTISASAQSQPRSRSFLLPTPPLTLKIPATRALFLDALALPLSSAAVPYSPTVPEEPAIIGSLENTILHGLREESEEGLNDSFGISYGLAREGTRQLRRFIRGQLGRSKIHSGVSTGSFDSRFESAADLEMGDSEDEGEYEDYLPEGEEDRSEGSWETHRSWRDSDGNVVEYEYDGNAEHALGLATTAKRARGKTNVLLGRSQSRGRGREQKEEVEVQFAGGVSIVKEIEKRPVSVDTKANKRGSKVKGKKVEMDYSAYV</sequence>
<feature type="transmembrane region" description="Helical" evidence="2">
    <location>
        <begin position="464"/>
        <end position="488"/>
    </location>
</feature>
<feature type="domain" description="Dystroglycan-type cadherin-like" evidence="4">
    <location>
        <begin position="329"/>
        <end position="426"/>
    </location>
</feature>
<feature type="domain" description="Dystroglycan-type cadherin-like" evidence="4">
    <location>
        <begin position="32"/>
        <end position="120"/>
    </location>
</feature>
<evidence type="ECO:0000256" key="1">
    <source>
        <dbReference type="SAM" id="MobiDB-lite"/>
    </source>
</evidence>
<feature type="compositionally biased region" description="Basic and acidic residues" evidence="1">
    <location>
        <begin position="595"/>
        <end position="606"/>
    </location>
</feature>
<dbReference type="AlphaFoldDB" id="A0A8H4RF11"/>
<keyword evidence="2" id="KW-1133">Transmembrane helix</keyword>
<dbReference type="Gene3D" id="2.60.40.10">
    <property type="entry name" value="Immunoglobulins"/>
    <property type="match status" value="4"/>
</dbReference>
<feature type="region of interest" description="Disordered" evidence="1">
    <location>
        <begin position="583"/>
        <end position="648"/>
    </location>
</feature>